<dbReference type="PANTHER" id="PTHR46333:SF2">
    <property type="entry name" value="CYTOKINESIS PROTEIN 3"/>
    <property type="match status" value="1"/>
</dbReference>
<dbReference type="GO" id="GO:0005737">
    <property type="term" value="C:cytoplasm"/>
    <property type="evidence" value="ECO:0007669"/>
    <property type="project" value="TreeGrafter"/>
</dbReference>
<organism evidence="2 3">
    <name type="scientific">Adineta ricciae</name>
    <name type="common">Rotifer</name>
    <dbReference type="NCBI Taxonomy" id="249248"/>
    <lineage>
        <taxon>Eukaryota</taxon>
        <taxon>Metazoa</taxon>
        <taxon>Spiralia</taxon>
        <taxon>Gnathifera</taxon>
        <taxon>Rotifera</taxon>
        <taxon>Eurotatoria</taxon>
        <taxon>Bdelloidea</taxon>
        <taxon>Adinetida</taxon>
        <taxon>Adinetidae</taxon>
        <taxon>Adineta</taxon>
    </lineage>
</organism>
<feature type="domain" description="Transglutaminase-like" evidence="1">
    <location>
        <begin position="138"/>
        <end position="205"/>
    </location>
</feature>
<accession>A0A815Z6E9</accession>
<dbReference type="InterPro" id="IPR056564">
    <property type="entry name" value="Ig-like_KY"/>
</dbReference>
<gene>
    <name evidence="2" type="ORF">XAT740_LOCUS45427</name>
</gene>
<dbReference type="Gene3D" id="3.10.620.30">
    <property type="match status" value="1"/>
</dbReference>
<dbReference type="Proteomes" id="UP000663828">
    <property type="component" value="Unassembled WGS sequence"/>
</dbReference>
<protein>
    <recommendedName>
        <fullName evidence="1">Transglutaminase-like domain-containing protein</fullName>
    </recommendedName>
</protein>
<dbReference type="InterPro" id="IPR038765">
    <property type="entry name" value="Papain-like_cys_pep_sf"/>
</dbReference>
<name>A0A815Z6E9_ADIRI</name>
<comment type="caution">
    <text evidence="2">The sequence shown here is derived from an EMBL/GenBank/DDBJ whole genome shotgun (WGS) entry which is preliminary data.</text>
</comment>
<sequence length="457" mass="52517">MGCGASTTPSLPAIPVPISTNVHRETCERSIQTSAINLRESPQEPSFIPIKKVELSLDQQRTLSEDSPKNPRKDLLSNKQYREYIDGQCNNVQSISELVKKIETYSSNDFIRAWLTFYWIAKNIKYVNGHVDNAADVVFRTKRGVCRGFTYLFSECCRLLNIECVDVPGYVKENWFRIGDALQQATHVWNAVKLGGHWYLLDATWGAGSSSANKLEEFYFLTSPDQLIYTHLPTEDMWQLLSPTVAKQQFLDLPIVKSVYYRLNLKLISPQQCVVETNQPLFEVTIKTPSPDVTLTTTMKIGNDEYPNCHKFCQYDHRDQLTRCYFGLTNDGVYDLIIYGKTKEENTYEGAIHMRLKVRDLLQTPLFPTFYRPFNEHHCTLIEPFRRVVHLGERITIRMYIPDATSVRVQNGNQSMSTYGFENQILTKDVVVEGDVTVSAIFDRTEIFQAICKFDMA</sequence>
<keyword evidence="3" id="KW-1185">Reference proteome</keyword>
<dbReference type="InterPro" id="IPR002931">
    <property type="entry name" value="Transglutaminase-like"/>
</dbReference>
<dbReference type="EMBL" id="CAJNOR010005928">
    <property type="protein sequence ID" value="CAF1580294.1"/>
    <property type="molecule type" value="Genomic_DNA"/>
</dbReference>
<dbReference type="SUPFAM" id="SSF54001">
    <property type="entry name" value="Cysteine proteinases"/>
    <property type="match status" value="1"/>
</dbReference>
<dbReference type="SMART" id="SM00460">
    <property type="entry name" value="TGc"/>
    <property type="match status" value="1"/>
</dbReference>
<dbReference type="InterPro" id="IPR052557">
    <property type="entry name" value="CAP/Cytokinesis_protein"/>
</dbReference>
<dbReference type="PANTHER" id="PTHR46333">
    <property type="entry name" value="CYTOKINESIS PROTEIN 3"/>
    <property type="match status" value="1"/>
</dbReference>
<reference evidence="2" key="1">
    <citation type="submission" date="2021-02" db="EMBL/GenBank/DDBJ databases">
        <authorList>
            <person name="Nowell W R."/>
        </authorList>
    </citation>
    <scope>NUCLEOTIDE SEQUENCE</scope>
</reference>
<dbReference type="AlphaFoldDB" id="A0A815Z6E9"/>
<proteinExistence type="predicted"/>
<evidence type="ECO:0000259" key="1">
    <source>
        <dbReference type="SMART" id="SM00460"/>
    </source>
</evidence>
<evidence type="ECO:0000313" key="3">
    <source>
        <dbReference type="Proteomes" id="UP000663828"/>
    </source>
</evidence>
<dbReference type="Pfam" id="PF01841">
    <property type="entry name" value="Transglut_core"/>
    <property type="match status" value="1"/>
</dbReference>
<evidence type="ECO:0000313" key="2">
    <source>
        <dbReference type="EMBL" id="CAF1580294.1"/>
    </source>
</evidence>
<dbReference type="Pfam" id="PF23265">
    <property type="entry name" value="Ig-like_KY"/>
    <property type="match status" value="1"/>
</dbReference>